<reference evidence="1 2" key="1">
    <citation type="submission" date="2024-10" db="EMBL/GenBank/DDBJ databases">
        <title>The Natural Products Discovery Center: Release of the First 8490 Sequenced Strains for Exploring Actinobacteria Biosynthetic Diversity.</title>
        <authorList>
            <person name="Kalkreuter E."/>
            <person name="Kautsar S.A."/>
            <person name="Yang D."/>
            <person name="Bader C.D."/>
            <person name="Teijaro C.N."/>
            <person name="Fluegel L."/>
            <person name="Davis C.M."/>
            <person name="Simpson J.R."/>
            <person name="Lauterbach L."/>
            <person name="Steele A.D."/>
            <person name="Gui C."/>
            <person name="Meng S."/>
            <person name="Li G."/>
            <person name="Viehrig K."/>
            <person name="Ye F."/>
            <person name="Su P."/>
            <person name="Kiefer A.F."/>
            <person name="Nichols A."/>
            <person name="Cepeda A.J."/>
            <person name="Yan W."/>
            <person name="Fan B."/>
            <person name="Jiang Y."/>
            <person name="Adhikari A."/>
            <person name="Zheng C.-J."/>
            <person name="Schuster L."/>
            <person name="Cowan T.M."/>
            <person name="Smanski M.J."/>
            <person name="Chevrette M.G."/>
            <person name="De Carvalho L.P.S."/>
            <person name="Shen B."/>
        </authorList>
    </citation>
    <scope>NUCLEOTIDE SEQUENCE [LARGE SCALE GENOMIC DNA]</scope>
    <source>
        <strain evidence="1 2">NPDC020568</strain>
    </source>
</reference>
<organism evidence="1 2">
    <name type="scientific">Nocardia carnea</name>
    <dbReference type="NCBI Taxonomy" id="37328"/>
    <lineage>
        <taxon>Bacteria</taxon>
        <taxon>Bacillati</taxon>
        <taxon>Actinomycetota</taxon>
        <taxon>Actinomycetes</taxon>
        <taxon>Mycobacteriales</taxon>
        <taxon>Nocardiaceae</taxon>
        <taxon>Nocardia</taxon>
    </lineage>
</organism>
<dbReference type="EMBL" id="JBIRUQ010000002">
    <property type="protein sequence ID" value="MFI1461537.1"/>
    <property type="molecule type" value="Genomic_DNA"/>
</dbReference>
<proteinExistence type="predicted"/>
<dbReference type="RefSeq" id="WP_156052335.1">
    <property type="nucleotide sequence ID" value="NZ_JBIRUQ010000002.1"/>
</dbReference>
<protein>
    <submittedName>
        <fullName evidence="1">Uncharacterized protein</fullName>
    </submittedName>
</protein>
<gene>
    <name evidence="1" type="ORF">ACH4WX_12535</name>
</gene>
<name>A0ABW7TKG7_9NOCA</name>
<evidence type="ECO:0000313" key="1">
    <source>
        <dbReference type="EMBL" id="MFI1461537.1"/>
    </source>
</evidence>
<sequence>MTDVRIFNRLGRPALPPISENDRATARRSPGKWFYYVDPAVSRDGPIFPENVMSGRKADDAGNVSEEYWMNDGFIPAPSTAGMNFANEFEMIFWRTMKGYCRAGDFVRGLSGAELLAVALEDMPDKAPLKYEGEERVLEVYTSAKFLPADTNPFLRISLTGMYILDYICPIENSVIHFNPGGAPSMGLWGSMILSLWNELKEVDAQIKADEERGIVFDVPPEPGRPRSM</sequence>
<dbReference type="GeneID" id="93504537"/>
<keyword evidence="2" id="KW-1185">Reference proteome</keyword>
<comment type="caution">
    <text evidence="1">The sequence shown here is derived from an EMBL/GenBank/DDBJ whole genome shotgun (WGS) entry which is preliminary data.</text>
</comment>
<evidence type="ECO:0000313" key="2">
    <source>
        <dbReference type="Proteomes" id="UP001611263"/>
    </source>
</evidence>
<accession>A0ABW7TKG7</accession>
<dbReference type="Proteomes" id="UP001611263">
    <property type="component" value="Unassembled WGS sequence"/>
</dbReference>